<evidence type="ECO:0000313" key="5">
    <source>
        <dbReference type="Proteomes" id="UP000674938"/>
    </source>
</evidence>
<comment type="caution">
    <text evidence="4">The sequence shown here is derived from an EMBL/GenBank/DDBJ whole genome shotgun (WGS) entry which is preliminary data.</text>
</comment>
<dbReference type="InterPro" id="IPR016181">
    <property type="entry name" value="Acyl_CoA_acyltransferase"/>
</dbReference>
<dbReference type="Proteomes" id="UP000674938">
    <property type="component" value="Unassembled WGS sequence"/>
</dbReference>
<dbReference type="RefSeq" id="WP_209524607.1">
    <property type="nucleotide sequence ID" value="NZ_JAEEGA010000001.1"/>
</dbReference>
<dbReference type="EMBL" id="JAEEGA010000001">
    <property type="protein sequence ID" value="MBP1039715.1"/>
    <property type="molecule type" value="Genomic_DNA"/>
</dbReference>
<feature type="domain" description="N-acetyltransferase" evidence="3">
    <location>
        <begin position="4"/>
        <end position="146"/>
    </location>
</feature>
<evidence type="ECO:0000259" key="3">
    <source>
        <dbReference type="PROSITE" id="PS51186"/>
    </source>
</evidence>
<dbReference type="Gene3D" id="3.40.630.30">
    <property type="match status" value="1"/>
</dbReference>
<evidence type="ECO:0000256" key="1">
    <source>
        <dbReference type="ARBA" id="ARBA00022679"/>
    </source>
</evidence>
<dbReference type="SUPFAM" id="SSF55729">
    <property type="entry name" value="Acyl-CoA N-acyltransferases (Nat)"/>
    <property type="match status" value="1"/>
</dbReference>
<name>A0A940P7X1_9ENTE</name>
<dbReference type="InterPro" id="IPR000182">
    <property type="entry name" value="GNAT_dom"/>
</dbReference>
<dbReference type="PROSITE" id="PS51186">
    <property type="entry name" value="GNAT"/>
    <property type="match status" value="1"/>
</dbReference>
<proteinExistence type="predicted"/>
<evidence type="ECO:0000256" key="2">
    <source>
        <dbReference type="ARBA" id="ARBA00023315"/>
    </source>
</evidence>
<keyword evidence="2" id="KW-0012">Acyltransferase</keyword>
<dbReference type="PANTHER" id="PTHR43420">
    <property type="entry name" value="ACETYLTRANSFERASE"/>
    <property type="match status" value="1"/>
</dbReference>
<dbReference type="CDD" id="cd04301">
    <property type="entry name" value="NAT_SF"/>
    <property type="match status" value="1"/>
</dbReference>
<gene>
    <name evidence="4" type="ORF">I6N95_01710</name>
</gene>
<keyword evidence="5" id="KW-1185">Reference proteome</keyword>
<accession>A0A940P7X1</accession>
<reference evidence="4" key="1">
    <citation type="submission" date="2020-12" db="EMBL/GenBank/DDBJ databases">
        <title>Vagococcus allomyrinae sp. nov. and Enterococcus lavae sp. nov., isolated from the larvae of Allomyrina dichotoma.</title>
        <authorList>
            <person name="Lee S.D."/>
        </authorList>
    </citation>
    <scope>NUCLEOTIDE SEQUENCE</scope>
    <source>
        <strain evidence="4">BWB3-3</strain>
    </source>
</reference>
<evidence type="ECO:0000313" key="4">
    <source>
        <dbReference type="EMBL" id="MBP1039715.1"/>
    </source>
</evidence>
<dbReference type="InterPro" id="IPR050680">
    <property type="entry name" value="YpeA/RimI_acetyltransf"/>
</dbReference>
<dbReference type="Pfam" id="PF13673">
    <property type="entry name" value="Acetyltransf_10"/>
    <property type="match status" value="1"/>
</dbReference>
<sequence length="151" mass="17138">MQIIKYQKSDEDYYRAGLNLREEVLRKPLGKSLYQEDLTLEKDNDCYGILLEEQLVATLSCFDASANVAHVTAFAVAPFYQGQGLGKALVSFLKEELQAQGYTEIKVNARETAKRFYETCGFVAIGEPFKNQTLGIYDCVMHYQLKESIND</sequence>
<organism evidence="4 5">
    <name type="scientific">Vagococcus allomyrinae</name>
    <dbReference type="NCBI Taxonomy" id="2794353"/>
    <lineage>
        <taxon>Bacteria</taxon>
        <taxon>Bacillati</taxon>
        <taxon>Bacillota</taxon>
        <taxon>Bacilli</taxon>
        <taxon>Lactobacillales</taxon>
        <taxon>Enterococcaceae</taxon>
        <taxon>Vagococcus</taxon>
    </lineage>
</organism>
<dbReference type="AlphaFoldDB" id="A0A940P7X1"/>
<dbReference type="PANTHER" id="PTHR43420:SF47">
    <property type="entry name" value="N-ACETYLTRANSFERASE DOMAIN-CONTAINING PROTEIN"/>
    <property type="match status" value="1"/>
</dbReference>
<protein>
    <submittedName>
        <fullName evidence="4">GNAT family N-acetyltransferase</fullName>
    </submittedName>
</protein>
<keyword evidence="1" id="KW-0808">Transferase</keyword>
<dbReference type="GO" id="GO:0016747">
    <property type="term" value="F:acyltransferase activity, transferring groups other than amino-acyl groups"/>
    <property type="evidence" value="ECO:0007669"/>
    <property type="project" value="InterPro"/>
</dbReference>